<dbReference type="Proteomes" id="UP000054018">
    <property type="component" value="Unassembled WGS sequence"/>
</dbReference>
<feature type="domain" description="NAD(P)-binding" evidence="5">
    <location>
        <begin position="53"/>
        <end position="264"/>
    </location>
</feature>
<dbReference type="CDD" id="cd05260">
    <property type="entry name" value="GDP_MD_SDR_e"/>
    <property type="match status" value="1"/>
</dbReference>
<organism evidence="6 7">
    <name type="scientific">Pisolithus microcarpus 441</name>
    <dbReference type="NCBI Taxonomy" id="765257"/>
    <lineage>
        <taxon>Eukaryota</taxon>
        <taxon>Fungi</taxon>
        <taxon>Dikarya</taxon>
        <taxon>Basidiomycota</taxon>
        <taxon>Agaricomycotina</taxon>
        <taxon>Agaricomycetes</taxon>
        <taxon>Agaricomycetidae</taxon>
        <taxon>Boletales</taxon>
        <taxon>Sclerodermatineae</taxon>
        <taxon>Pisolithaceae</taxon>
        <taxon>Pisolithus</taxon>
    </lineage>
</organism>
<dbReference type="SUPFAM" id="SSF51735">
    <property type="entry name" value="NAD(P)-binding Rossmann-fold domains"/>
    <property type="match status" value="1"/>
</dbReference>
<dbReference type="STRING" id="765257.A0A0D0A5F4"/>
<evidence type="ECO:0000313" key="6">
    <source>
        <dbReference type="EMBL" id="KIK27293.1"/>
    </source>
</evidence>
<dbReference type="AlphaFoldDB" id="A0A0D0A5F4"/>
<dbReference type="Gene3D" id="3.90.25.10">
    <property type="entry name" value="UDP-galactose 4-epimerase, domain 1"/>
    <property type="match status" value="2"/>
</dbReference>
<dbReference type="InterPro" id="IPR016040">
    <property type="entry name" value="NAD(P)-bd_dom"/>
</dbReference>
<comment type="similarity">
    <text evidence="2">Belongs to the NAD(P)-dependent epimerase/dehydratase family. GDP-mannose 4,6-dehydratase subfamily.</text>
</comment>
<dbReference type="HAMAP" id="MF_00955">
    <property type="entry name" value="GDP_Man_dehydratase"/>
    <property type="match status" value="1"/>
</dbReference>
<evidence type="ECO:0000259" key="5">
    <source>
        <dbReference type="Pfam" id="PF16363"/>
    </source>
</evidence>
<proteinExistence type="inferred from homology"/>
<dbReference type="GO" id="GO:0042351">
    <property type="term" value="P:'de novo' GDP-L-fucose biosynthetic process"/>
    <property type="evidence" value="ECO:0007669"/>
    <property type="project" value="TreeGrafter"/>
</dbReference>
<dbReference type="Gene3D" id="3.40.50.720">
    <property type="entry name" value="NAD(P)-binding Rossmann-like Domain"/>
    <property type="match status" value="2"/>
</dbReference>
<keyword evidence="4" id="KW-0456">Lyase</keyword>
<dbReference type="EC" id="4.2.1.47" evidence="3"/>
<dbReference type="InterPro" id="IPR006368">
    <property type="entry name" value="GDP_Man_deHydtase"/>
</dbReference>
<reference evidence="7" key="2">
    <citation type="submission" date="2015-01" db="EMBL/GenBank/DDBJ databases">
        <title>Evolutionary Origins and Diversification of the Mycorrhizal Mutualists.</title>
        <authorList>
            <consortium name="DOE Joint Genome Institute"/>
            <consortium name="Mycorrhizal Genomics Consortium"/>
            <person name="Kohler A."/>
            <person name="Kuo A."/>
            <person name="Nagy L.G."/>
            <person name="Floudas D."/>
            <person name="Copeland A."/>
            <person name="Barry K.W."/>
            <person name="Cichocki N."/>
            <person name="Veneault-Fourrey C."/>
            <person name="LaButti K."/>
            <person name="Lindquist E.A."/>
            <person name="Lipzen A."/>
            <person name="Lundell T."/>
            <person name="Morin E."/>
            <person name="Murat C."/>
            <person name="Riley R."/>
            <person name="Ohm R."/>
            <person name="Sun H."/>
            <person name="Tunlid A."/>
            <person name="Henrissat B."/>
            <person name="Grigoriev I.V."/>
            <person name="Hibbett D.S."/>
            <person name="Martin F."/>
        </authorList>
    </citation>
    <scope>NUCLEOTIDE SEQUENCE [LARGE SCALE GENOMIC DNA]</scope>
    <source>
        <strain evidence="7">441</strain>
    </source>
</reference>
<dbReference type="PANTHER" id="PTHR43715">
    <property type="entry name" value="GDP-MANNOSE 4,6-DEHYDRATASE"/>
    <property type="match status" value="1"/>
</dbReference>
<dbReference type="HOGENOM" id="CLU_007383_14_0_1"/>
<evidence type="ECO:0000256" key="4">
    <source>
        <dbReference type="ARBA" id="ARBA00023239"/>
    </source>
</evidence>
<dbReference type="GO" id="GO:0008446">
    <property type="term" value="F:GDP-mannose 4,6-dehydratase activity"/>
    <property type="evidence" value="ECO:0007669"/>
    <property type="project" value="UniProtKB-EC"/>
</dbReference>
<dbReference type="Pfam" id="PF16363">
    <property type="entry name" value="GDP_Man_Dehyd"/>
    <property type="match status" value="2"/>
</dbReference>
<name>A0A0D0A5F4_9AGAM</name>
<dbReference type="NCBIfam" id="TIGR01472">
    <property type="entry name" value="gmd"/>
    <property type="match status" value="1"/>
</dbReference>
<comment type="cofactor">
    <cofactor evidence="1">
        <name>NADP(+)</name>
        <dbReference type="ChEBI" id="CHEBI:58349"/>
    </cofactor>
</comment>
<sequence>MSDAHTPFMKLDLPPPEEYRSRKVALISGITGQDGSYLCACDCPPRHSTGLCSAELLLEKGYEVHGIIRRSSSFNTNRVQHLYADQHERPNKFKLHYGDLSDSTNLVYILAQVLPTEIYNLGAQSHVKVSFEMAEYTADVDGVGTLRLLDAIRTVGLEKHVRFYQASTSELYGKVVETPQSETTPFYPRSPYGVAKLYAYWITVNYREAYGMYACNGILFNHESPRRGRTFVTRKISRAVADISLGKQHCLYLGNLDAQRDWGHGKAPLSQHVSSQLTGVNPAKDYVEGMWMMLQQPHPEDFVLATGETHRVREFVEKAFAVLGVVVKWRGSGVQEEGYDAKTGKVIVRVDPQYFRPAEVDLLLGNPAKAERILGWKRKMDFDSLVRQMVTADLQASKSLVEDQN</sequence>
<accession>A0A0D0A5F4</accession>
<evidence type="ECO:0000313" key="7">
    <source>
        <dbReference type="Proteomes" id="UP000054018"/>
    </source>
</evidence>
<reference evidence="6 7" key="1">
    <citation type="submission" date="2014-04" db="EMBL/GenBank/DDBJ databases">
        <authorList>
            <consortium name="DOE Joint Genome Institute"/>
            <person name="Kuo A."/>
            <person name="Kohler A."/>
            <person name="Costa M.D."/>
            <person name="Nagy L.G."/>
            <person name="Floudas D."/>
            <person name="Copeland A."/>
            <person name="Barry K.W."/>
            <person name="Cichocki N."/>
            <person name="Veneault-Fourrey C."/>
            <person name="LaButti K."/>
            <person name="Lindquist E.A."/>
            <person name="Lipzen A."/>
            <person name="Lundell T."/>
            <person name="Morin E."/>
            <person name="Murat C."/>
            <person name="Sun H."/>
            <person name="Tunlid A."/>
            <person name="Henrissat B."/>
            <person name="Grigoriev I.V."/>
            <person name="Hibbett D.S."/>
            <person name="Martin F."/>
            <person name="Nordberg H.P."/>
            <person name="Cantor M.N."/>
            <person name="Hua S.X."/>
        </authorList>
    </citation>
    <scope>NUCLEOTIDE SEQUENCE [LARGE SCALE GENOMIC DNA]</scope>
    <source>
        <strain evidence="6 7">441</strain>
    </source>
</reference>
<evidence type="ECO:0000256" key="2">
    <source>
        <dbReference type="ARBA" id="ARBA00009263"/>
    </source>
</evidence>
<evidence type="ECO:0000256" key="3">
    <source>
        <dbReference type="ARBA" id="ARBA00011989"/>
    </source>
</evidence>
<feature type="domain" description="NAD(P)-binding" evidence="5">
    <location>
        <begin position="283"/>
        <end position="389"/>
    </location>
</feature>
<dbReference type="PANTHER" id="PTHR43715:SF1">
    <property type="entry name" value="GDP-MANNOSE 4,6 DEHYDRATASE"/>
    <property type="match status" value="1"/>
</dbReference>
<protein>
    <recommendedName>
        <fullName evidence="3">GDP-mannose 4,6-dehydratase</fullName>
        <ecNumber evidence="3">4.2.1.47</ecNumber>
    </recommendedName>
</protein>
<dbReference type="EMBL" id="KN833697">
    <property type="protein sequence ID" value="KIK27293.1"/>
    <property type="molecule type" value="Genomic_DNA"/>
</dbReference>
<dbReference type="OrthoDB" id="10253554at2759"/>
<keyword evidence="7" id="KW-1185">Reference proteome</keyword>
<gene>
    <name evidence="6" type="ORF">PISMIDRAFT_632887</name>
</gene>
<dbReference type="InterPro" id="IPR036291">
    <property type="entry name" value="NAD(P)-bd_dom_sf"/>
</dbReference>
<dbReference type="FunFam" id="3.40.50.720:FF:000924">
    <property type="entry name" value="GDP-mannose 4,6 dehydratase"/>
    <property type="match status" value="1"/>
</dbReference>
<evidence type="ECO:0000256" key="1">
    <source>
        <dbReference type="ARBA" id="ARBA00001937"/>
    </source>
</evidence>